<organism evidence="2 3">
    <name type="scientific">Sistotremastrum suecicum HHB10207 ss-3</name>
    <dbReference type="NCBI Taxonomy" id="1314776"/>
    <lineage>
        <taxon>Eukaryota</taxon>
        <taxon>Fungi</taxon>
        <taxon>Dikarya</taxon>
        <taxon>Basidiomycota</taxon>
        <taxon>Agaricomycotina</taxon>
        <taxon>Agaricomycetes</taxon>
        <taxon>Sistotremastrales</taxon>
        <taxon>Sistotremastraceae</taxon>
        <taxon>Sistotremastrum</taxon>
    </lineage>
</organism>
<gene>
    <name evidence="2" type="ORF">SISSUDRAFT_1055234</name>
</gene>
<keyword evidence="3" id="KW-1185">Reference proteome</keyword>
<dbReference type="AlphaFoldDB" id="A0A165XYA1"/>
<evidence type="ECO:0000313" key="3">
    <source>
        <dbReference type="Proteomes" id="UP000076798"/>
    </source>
</evidence>
<sequence>MQEWLSRNGFSRCSSGEFDRPDDASVEQAFAALPRAFPAIVCAEHHRTLVLMGGIREMKMVFSDGGTVIERRERAQPAYQ</sequence>
<name>A0A165XYA1_9AGAM</name>
<accession>A0A165XYA1</accession>
<dbReference type="EMBL" id="KV428305">
    <property type="protein sequence ID" value="KZT32679.1"/>
    <property type="molecule type" value="Genomic_DNA"/>
</dbReference>
<proteinExistence type="predicted"/>
<reference evidence="2 3" key="1">
    <citation type="journal article" date="2016" name="Mol. Biol. Evol.">
        <title>Comparative Genomics of Early-Diverging Mushroom-Forming Fungi Provides Insights into the Origins of Lignocellulose Decay Capabilities.</title>
        <authorList>
            <person name="Nagy L.G."/>
            <person name="Riley R."/>
            <person name="Tritt A."/>
            <person name="Adam C."/>
            <person name="Daum C."/>
            <person name="Floudas D."/>
            <person name="Sun H."/>
            <person name="Yadav J.S."/>
            <person name="Pangilinan J."/>
            <person name="Larsson K.H."/>
            <person name="Matsuura K."/>
            <person name="Barry K."/>
            <person name="Labutti K."/>
            <person name="Kuo R."/>
            <person name="Ohm R.A."/>
            <person name="Bhattacharya S.S."/>
            <person name="Shirouzu T."/>
            <person name="Yoshinaga Y."/>
            <person name="Martin F.M."/>
            <person name="Grigoriev I.V."/>
            <person name="Hibbett D.S."/>
        </authorList>
    </citation>
    <scope>NUCLEOTIDE SEQUENCE [LARGE SCALE GENOMIC DNA]</scope>
    <source>
        <strain evidence="2 3">HHB10207 ss-3</strain>
    </source>
</reference>
<dbReference type="Proteomes" id="UP000076798">
    <property type="component" value="Unassembled WGS sequence"/>
</dbReference>
<evidence type="ECO:0000313" key="2">
    <source>
        <dbReference type="EMBL" id="KZT32679.1"/>
    </source>
</evidence>
<evidence type="ECO:0000256" key="1">
    <source>
        <dbReference type="SAM" id="MobiDB-lite"/>
    </source>
</evidence>
<feature type="region of interest" description="Disordered" evidence="1">
    <location>
        <begin position="1"/>
        <end position="21"/>
    </location>
</feature>
<protein>
    <submittedName>
        <fullName evidence="2">Uncharacterized protein</fullName>
    </submittedName>
</protein>